<protein>
    <submittedName>
        <fullName evidence="1">Uncharacterized protein</fullName>
    </submittedName>
</protein>
<dbReference type="Proteomes" id="UP000241639">
    <property type="component" value="Unassembled WGS sequence"/>
</dbReference>
<name>A0A2T4Z4K8_9BACL</name>
<dbReference type="OrthoDB" id="2989961at2"/>
<evidence type="ECO:0000313" key="1">
    <source>
        <dbReference type="EMBL" id="PTM56831.1"/>
    </source>
</evidence>
<gene>
    <name evidence="1" type="ORF">C8J48_3156</name>
</gene>
<sequence>MHFWTLNVEGNTKTIKNPIWNQVYDVLSSVDGGTCSQADLEQEELGCLVVFGGDYEEERGERVFAVNFIQKMIVKEHLNWLCLMLKKKMNTFSSLLKEWV</sequence>
<organism evidence="1 2">
    <name type="scientific">Desmospora activa DSM 45169</name>
    <dbReference type="NCBI Taxonomy" id="1121389"/>
    <lineage>
        <taxon>Bacteria</taxon>
        <taxon>Bacillati</taxon>
        <taxon>Bacillota</taxon>
        <taxon>Bacilli</taxon>
        <taxon>Bacillales</taxon>
        <taxon>Thermoactinomycetaceae</taxon>
        <taxon>Desmospora</taxon>
    </lineage>
</organism>
<comment type="caution">
    <text evidence="1">The sequence shown here is derived from an EMBL/GenBank/DDBJ whole genome shotgun (WGS) entry which is preliminary data.</text>
</comment>
<keyword evidence="2" id="KW-1185">Reference proteome</keyword>
<proteinExistence type="predicted"/>
<accession>A0A2T4Z4K8</accession>
<dbReference type="RefSeq" id="WP_107728126.1">
    <property type="nucleotide sequence ID" value="NZ_PZZP01000002.1"/>
</dbReference>
<reference evidence="1 2" key="1">
    <citation type="submission" date="2018-04" db="EMBL/GenBank/DDBJ databases">
        <title>Genomic Encyclopedia of Archaeal and Bacterial Type Strains, Phase II (KMG-II): from individual species to whole genera.</title>
        <authorList>
            <person name="Goeker M."/>
        </authorList>
    </citation>
    <scope>NUCLEOTIDE SEQUENCE [LARGE SCALE GENOMIC DNA]</scope>
    <source>
        <strain evidence="1 2">DSM 45169</strain>
    </source>
</reference>
<evidence type="ECO:0000313" key="2">
    <source>
        <dbReference type="Proteomes" id="UP000241639"/>
    </source>
</evidence>
<dbReference type="EMBL" id="PZZP01000002">
    <property type="protein sequence ID" value="PTM56831.1"/>
    <property type="molecule type" value="Genomic_DNA"/>
</dbReference>
<dbReference type="AlphaFoldDB" id="A0A2T4Z4K8"/>